<feature type="compositionally biased region" description="Polar residues" evidence="1">
    <location>
        <begin position="1"/>
        <end position="11"/>
    </location>
</feature>
<feature type="compositionally biased region" description="Basic and acidic residues" evidence="1">
    <location>
        <begin position="13"/>
        <end position="88"/>
    </location>
</feature>
<evidence type="ECO:0008006" key="3">
    <source>
        <dbReference type="Google" id="ProtNLM"/>
    </source>
</evidence>
<dbReference type="EMBL" id="RMUA01000057">
    <property type="protein sequence ID" value="MFK71735.1"/>
    <property type="molecule type" value="Genomic_DNA"/>
</dbReference>
<organism evidence="2">
    <name type="scientific">Salmonella enterica</name>
    <name type="common">Salmonella choleraesuis</name>
    <dbReference type="NCBI Taxonomy" id="28901"/>
    <lineage>
        <taxon>Bacteria</taxon>
        <taxon>Pseudomonadati</taxon>
        <taxon>Pseudomonadota</taxon>
        <taxon>Gammaproteobacteria</taxon>
        <taxon>Enterobacterales</taxon>
        <taxon>Enterobacteriaceae</taxon>
        <taxon>Salmonella</taxon>
    </lineage>
</organism>
<dbReference type="Proteomes" id="UP000885320">
    <property type="component" value="Unassembled WGS sequence"/>
</dbReference>
<sequence length="178" mass="19576">MQTDPYEQSFENGDGRQAEIKRAGERYRATAEARVRQAREVCQRGTELKRAENQRRHSRPEPGAERCPEAPQQRHDRGHAVTPGERDAPGNAPVAVSAHDLAAAGGGVLWLLSWKIAANLDEIAAQNATLEKLNAKTWGVTYLEDSNGRFLVLPKGMKAEAGWTVANGKRNAVKLVKE</sequence>
<dbReference type="AlphaFoldDB" id="A0A3J4MME4"/>
<name>A0A3J4MME4_SALER</name>
<protein>
    <recommendedName>
        <fullName evidence="3">Mobilization protein</fullName>
    </recommendedName>
</protein>
<feature type="region of interest" description="Disordered" evidence="1">
    <location>
        <begin position="1"/>
        <end position="92"/>
    </location>
</feature>
<evidence type="ECO:0000256" key="1">
    <source>
        <dbReference type="SAM" id="MobiDB-lite"/>
    </source>
</evidence>
<reference evidence="2" key="1">
    <citation type="submission" date="2018-11" db="EMBL/GenBank/DDBJ databases">
        <authorList>
            <consortium name="PulseNet: The National Subtyping Network for Foodborne Disease Surveillance"/>
            <person name="Tarr C.L."/>
            <person name="Trees E."/>
            <person name="Katz L.S."/>
            <person name="Carleton-Romer H.A."/>
            <person name="Stroika S."/>
            <person name="Kucerova Z."/>
            <person name="Roache K.F."/>
            <person name="Sabol A.L."/>
            <person name="Besser J."/>
            <person name="Gerner-Smidt P."/>
        </authorList>
    </citation>
    <scope>NUCLEOTIDE SEQUENCE [LARGE SCALE GENOMIC DNA]</scope>
    <source>
        <strain evidence="2">PNUSAS057377</strain>
    </source>
</reference>
<evidence type="ECO:0000313" key="2">
    <source>
        <dbReference type="EMBL" id="MFK71735.1"/>
    </source>
</evidence>
<proteinExistence type="predicted"/>
<comment type="caution">
    <text evidence="2">The sequence shown here is derived from an EMBL/GenBank/DDBJ whole genome shotgun (WGS) entry which is preliminary data.</text>
</comment>
<accession>A0A3J4MME4</accession>
<gene>
    <name evidence="2" type="ORF">EEN95_21590</name>
</gene>